<dbReference type="InterPro" id="IPR014014">
    <property type="entry name" value="RNA_helicase_DEAD_Q_motif"/>
</dbReference>
<organism evidence="11 12">
    <name type="scientific">Stylophora pistillata</name>
    <name type="common">Smooth cauliflower coral</name>
    <dbReference type="NCBI Taxonomy" id="50429"/>
    <lineage>
        <taxon>Eukaryota</taxon>
        <taxon>Metazoa</taxon>
        <taxon>Cnidaria</taxon>
        <taxon>Anthozoa</taxon>
        <taxon>Hexacorallia</taxon>
        <taxon>Scleractinia</taxon>
        <taxon>Astrocoeniina</taxon>
        <taxon>Pocilloporidae</taxon>
        <taxon>Stylophora</taxon>
    </lineage>
</organism>
<feature type="compositionally biased region" description="Basic and acidic residues" evidence="8">
    <location>
        <begin position="154"/>
        <end position="163"/>
    </location>
</feature>
<feature type="domain" description="Helicase ATP-binding" evidence="9">
    <location>
        <begin position="617"/>
        <end position="835"/>
    </location>
</feature>
<evidence type="ECO:0000256" key="3">
    <source>
        <dbReference type="ARBA" id="ARBA00022806"/>
    </source>
</evidence>
<gene>
    <name evidence="11" type="primary">ddx24</name>
    <name evidence="11" type="ORF">AWC38_SpisGene3901</name>
</gene>
<comment type="similarity">
    <text evidence="6">Belongs to the DEAD box helicase family.</text>
</comment>
<dbReference type="Proteomes" id="UP000225706">
    <property type="component" value="Unassembled WGS sequence"/>
</dbReference>
<dbReference type="EMBL" id="LSMT01000038">
    <property type="protein sequence ID" value="PFX31289.1"/>
    <property type="molecule type" value="Genomic_DNA"/>
</dbReference>
<keyword evidence="1 6" id="KW-0547">Nucleotide-binding</keyword>
<dbReference type="Pfam" id="PF00270">
    <property type="entry name" value="DEAD"/>
    <property type="match status" value="1"/>
</dbReference>
<dbReference type="InterPro" id="IPR011545">
    <property type="entry name" value="DEAD/DEAH_box_helicase_dom"/>
</dbReference>
<evidence type="ECO:0000256" key="8">
    <source>
        <dbReference type="SAM" id="MobiDB-lite"/>
    </source>
</evidence>
<keyword evidence="2 6" id="KW-0378">Hydrolase</keyword>
<dbReference type="STRING" id="50429.A0A2B4SQA5"/>
<evidence type="ECO:0000313" key="12">
    <source>
        <dbReference type="Proteomes" id="UP000225706"/>
    </source>
</evidence>
<dbReference type="EC" id="3.6.4.13" evidence="6"/>
<comment type="catalytic activity">
    <reaction evidence="6">
        <text>ATP + H2O = ADP + phosphate + H(+)</text>
        <dbReference type="Rhea" id="RHEA:13065"/>
        <dbReference type="ChEBI" id="CHEBI:15377"/>
        <dbReference type="ChEBI" id="CHEBI:15378"/>
        <dbReference type="ChEBI" id="CHEBI:30616"/>
        <dbReference type="ChEBI" id="CHEBI:43474"/>
        <dbReference type="ChEBI" id="CHEBI:456216"/>
        <dbReference type="EC" id="3.6.4.13"/>
    </reaction>
</comment>
<evidence type="ECO:0000313" key="11">
    <source>
        <dbReference type="EMBL" id="PFX31289.1"/>
    </source>
</evidence>
<feature type="domain" description="DEAD-box RNA helicase Q" evidence="10">
    <location>
        <begin position="585"/>
        <end position="613"/>
    </location>
</feature>
<feature type="compositionally biased region" description="Basic residues" evidence="8">
    <location>
        <begin position="164"/>
        <end position="175"/>
    </location>
</feature>
<comment type="caution">
    <text evidence="11">The sequence shown here is derived from an EMBL/GenBank/DDBJ whole genome shotgun (WGS) entry which is preliminary data.</text>
</comment>
<keyword evidence="6" id="KW-0694">RNA-binding</keyword>
<reference evidence="12" key="1">
    <citation type="journal article" date="2017" name="bioRxiv">
        <title>Comparative analysis of the genomes of Stylophora pistillata and Acropora digitifera provides evidence for extensive differences between species of corals.</title>
        <authorList>
            <person name="Voolstra C.R."/>
            <person name="Li Y."/>
            <person name="Liew Y.J."/>
            <person name="Baumgarten S."/>
            <person name="Zoccola D."/>
            <person name="Flot J.-F."/>
            <person name="Tambutte S."/>
            <person name="Allemand D."/>
            <person name="Aranda M."/>
        </authorList>
    </citation>
    <scope>NUCLEOTIDE SEQUENCE [LARGE SCALE GENOMIC DNA]</scope>
</reference>
<proteinExistence type="inferred from homology"/>
<dbReference type="InterPro" id="IPR014001">
    <property type="entry name" value="Helicase_ATP-bd"/>
</dbReference>
<evidence type="ECO:0000256" key="5">
    <source>
        <dbReference type="PROSITE-ProRule" id="PRU00552"/>
    </source>
</evidence>
<comment type="domain">
    <text evidence="6">The Q motif is unique to and characteristic of the DEAD box family of RNA helicases and controls ATP binding and hydrolysis.</text>
</comment>
<evidence type="ECO:0000256" key="1">
    <source>
        <dbReference type="ARBA" id="ARBA00022741"/>
    </source>
</evidence>
<protein>
    <recommendedName>
        <fullName evidence="6">ATP-dependent RNA helicase</fullName>
        <ecNumber evidence="6">3.6.4.13</ecNumber>
    </recommendedName>
</protein>
<keyword evidence="7" id="KW-0175">Coiled coil</keyword>
<dbReference type="InterPro" id="IPR048366">
    <property type="entry name" value="TNP-like_GBD"/>
</dbReference>
<dbReference type="Pfam" id="PF21788">
    <property type="entry name" value="TNP-like_GBD"/>
    <property type="match status" value="1"/>
</dbReference>
<dbReference type="InterPro" id="IPR000629">
    <property type="entry name" value="RNA-helicase_DEAD-box_CS"/>
</dbReference>
<evidence type="ECO:0000259" key="10">
    <source>
        <dbReference type="PROSITE" id="PS51195"/>
    </source>
</evidence>
<sequence>MAEKNSKGKKRKWEPVVLDDPLFFAGEMDGFVSLEVMEDYDLEELTGIGAGGPVRKKKVKEQPLQKLLAQFSIMAEKNSKGKKRKWEPVVLDDPLFFAGEMDGFVSLEVMEDYDLEELTGIGAGGPVRKKKVKEQPLQKDNDKQTDTTLSTQLEKGKKKDQQTKKKKKRKKKNKAQSKDQSEEQNKMEILTDNRMVGDPQVCPECKEHAAQKAKPRKSGTLKPAHAKAPVSVTDPRRIKLTLQEQRLRCSELEHQLDEMRNELRKSSINIDRELGNDFAKLFSSADKDVAPFMNLLWQQEQRMATSSKYGVRYHPMIIRFCLSLAAKSPSCYEELRNSGVLTLPSQRRLKDYRNAIKPQRGVNEQDIDSGLKLLPKPTYEHINLNSYSVMRVNLAAQVLSASVSAVLKSFGPPESHGTAKLCEMVDKFFDCLNVRSLSEHQRKRKPFLALYSRRDDERFQWLLDFLAYLKSWKESTDARPGNFTKNARARIFLSRQTYEGFKITIYSANEATKFLLSESMEYVLTERVYQDPVEKYFGNQRKLHVGQQNDNPDVYSFGYHDNTIRMQRTISYQSGNTIGPMSDMSAWEVLGVPKELQRGLSEQSFTTPTPIQTLSLPPAIFHRRDIIGVAETGSGKTLAFGIPILTHILGHNTRQEAGETTENTDRNIGTEATEAGNGTSKVKKPLLALIMTPTRELAIQIKNHLNQAAKHTSLEIVAVVGGMAPQKQQRLLHKCPEVIVATPGRLWDLISEGEEHVCHLEHLRYLVIDEADRMVEQGHFQELSSILELIHRKSDDDEDTGTAKRKHLQKFIFSATLTLPKSFKKKGKEMKITGEEGLVLLMDKVGLQKNSCKIIDVTNKRGTVETLTEAKISCSIEEKLYIHRSGRTARASREGLSVVLVGPEEMGSYRKIMKALNGGNELDSFPVDVSFMSSIKKRISLAKQIDKEEHKFKRKKSSNDWILASAKAMDIEVDEDLLEDLGDQGERKVRQVKLKQIKAELAGLLKTPLIPAGFSGKYPTKTGSLMMPGIKGIILSK</sequence>
<name>A0A2B4SQA5_STYPI</name>
<dbReference type="GO" id="GO:0016787">
    <property type="term" value="F:hydrolase activity"/>
    <property type="evidence" value="ECO:0007669"/>
    <property type="project" value="UniProtKB-KW"/>
</dbReference>
<dbReference type="InterPro" id="IPR027417">
    <property type="entry name" value="P-loop_NTPase"/>
</dbReference>
<evidence type="ECO:0000256" key="7">
    <source>
        <dbReference type="SAM" id="Coils"/>
    </source>
</evidence>
<dbReference type="OrthoDB" id="6537918at2759"/>
<evidence type="ECO:0000259" key="9">
    <source>
        <dbReference type="PROSITE" id="PS51192"/>
    </source>
</evidence>
<feature type="region of interest" description="Disordered" evidence="8">
    <location>
        <begin position="120"/>
        <end position="193"/>
    </location>
</feature>
<dbReference type="AlphaFoldDB" id="A0A2B4SQA5"/>
<evidence type="ECO:0000256" key="4">
    <source>
        <dbReference type="ARBA" id="ARBA00022840"/>
    </source>
</evidence>
<dbReference type="GO" id="GO:0003724">
    <property type="term" value="F:RNA helicase activity"/>
    <property type="evidence" value="ECO:0007669"/>
    <property type="project" value="UniProtKB-EC"/>
</dbReference>
<keyword evidence="4 6" id="KW-0067">ATP-binding</keyword>
<keyword evidence="3 6" id="KW-0347">Helicase</keyword>
<accession>A0A2B4SQA5</accession>
<dbReference type="Gene3D" id="3.40.50.300">
    <property type="entry name" value="P-loop containing nucleotide triphosphate hydrolases"/>
    <property type="match status" value="2"/>
</dbReference>
<dbReference type="GO" id="GO:0003723">
    <property type="term" value="F:RNA binding"/>
    <property type="evidence" value="ECO:0007669"/>
    <property type="project" value="UniProtKB-UniRule"/>
</dbReference>
<evidence type="ECO:0000256" key="2">
    <source>
        <dbReference type="ARBA" id="ARBA00022801"/>
    </source>
</evidence>
<comment type="function">
    <text evidence="6">RNA helicase.</text>
</comment>
<dbReference type="SUPFAM" id="SSF52540">
    <property type="entry name" value="P-loop containing nucleoside triphosphate hydrolases"/>
    <property type="match status" value="2"/>
</dbReference>
<feature type="short sequence motif" description="Q motif" evidence="5">
    <location>
        <begin position="585"/>
        <end position="613"/>
    </location>
</feature>
<dbReference type="PANTHER" id="PTHR24031">
    <property type="entry name" value="RNA HELICASE"/>
    <property type="match status" value="1"/>
</dbReference>
<feature type="compositionally biased region" description="Basic and acidic residues" evidence="8">
    <location>
        <begin position="133"/>
        <end position="145"/>
    </location>
</feature>
<keyword evidence="12" id="KW-1185">Reference proteome</keyword>
<dbReference type="PROSITE" id="PS51192">
    <property type="entry name" value="HELICASE_ATP_BIND_1"/>
    <property type="match status" value="1"/>
</dbReference>
<feature type="compositionally biased region" description="Basic and acidic residues" evidence="8">
    <location>
        <begin position="176"/>
        <end position="191"/>
    </location>
</feature>
<feature type="region of interest" description="Disordered" evidence="8">
    <location>
        <begin position="653"/>
        <end position="677"/>
    </location>
</feature>
<dbReference type="PROSITE" id="PS51195">
    <property type="entry name" value="Q_MOTIF"/>
    <property type="match status" value="1"/>
</dbReference>
<dbReference type="CDD" id="cd17946">
    <property type="entry name" value="DEADc_DDX24"/>
    <property type="match status" value="1"/>
</dbReference>
<feature type="region of interest" description="Disordered" evidence="8">
    <location>
        <begin position="208"/>
        <end position="231"/>
    </location>
</feature>
<dbReference type="SMART" id="SM00487">
    <property type="entry name" value="DEXDc"/>
    <property type="match status" value="1"/>
</dbReference>
<dbReference type="GO" id="GO:0005524">
    <property type="term" value="F:ATP binding"/>
    <property type="evidence" value="ECO:0007669"/>
    <property type="project" value="UniProtKB-UniRule"/>
</dbReference>
<feature type="coiled-coil region" evidence="7">
    <location>
        <begin position="242"/>
        <end position="269"/>
    </location>
</feature>
<evidence type="ECO:0000256" key="6">
    <source>
        <dbReference type="RuleBase" id="RU365068"/>
    </source>
</evidence>
<dbReference type="PROSITE" id="PS00039">
    <property type="entry name" value="DEAD_ATP_HELICASE"/>
    <property type="match status" value="1"/>
</dbReference>